<reference evidence="3 4" key="1">
    <citation type="submission" date="2019-08" db="EMBL/GenBank/DDBJ databases">
        <title>Complete genome sequence of Candidatus Uab amorphum.</title>
        <authorList>
            <person name="Shiratori T."/>
            <person name="Suzuki S."/>
            <person name="Kakizawa Y."/>
            <person name="Ishida K."/>
        </authorList>
    </citation>
    <scope>NUCLEOTIDE SEQUENCE [LARGE SCALE GENOMIC DNA]</scope>
    <source>
        <strain evidence="3 4">SRT547</strain>
    </source>
</reference>
<feature type="region of interest" description="Disordered" evidence="1">
    <location>
        <begin position="968"/>
        <end position="990"/>
    </location>
</feature>
<sequence length="990" mass="112173">MKKIKAAILFTIVVTAGVAGYFFWSFSTASVTIKEVKINLHEKQVNIDVHLVAQNIPVIDFDIHYAIATQSNTIVEGSITLPAQKIENNRASLVLPTTIFIDKLQQIRQQNSKTILLEFNGSFQAASQSIEIPFHFSREIPLPKGNSNKHLQIDKLIINILEHEILISADIIVENPKEKDIPHFNVDYNVVFNDSLVVEGKLISNGIPAKSEGIVTLPLRIQKTKLLRAKSSSDAVNKLLIKGNIATKHMSFHFSVRKNILLASRKLNAKIHHINVQQPLHGPTTINAQLTVANTKKIKSGKVHYNVLIDEQKVATGSVEIESTKQQLLLNLPAEIDLDKIRTYKQNSPLHKLKISGFLQLQTESVLIDAPFEVHKNIILRDRHKPRHRVKNIDVVINHGHVSINAIVEIKNSSDKDIEHLHAVYKVSANNKHIVSGKAMIRSSIASFSRGELAIPVKINTQQLKALPKNALCTFIVSGKLHAKLSGKEFHIPFTIAKEVLLKPREAKAEVQNLLIRVNSDRSMDIEASLKISNTKPRKAKITYRVSLANTQVVTGRALLTPKNKEMHAQIPIKINVEKLKTLRKKHGGQVVPLVLTGKAFINDQQVPFRVRKDILLSSPKRNVRVLGLEVKEKAGKKHIRVKLDITPAPKIKALNITYNMFMNHNNIAKGKFNYVKDTHSSLFEIPIVLDKEKLEASKAENIGKLVPFLITGNIQGETTRGKVQIPFRVEKDAYLQGKSLEIKSVALQILKMSRQNMQLQLKLNVFSKFAHDIKKLNITYRKIVKGVQVMGGEVHVQNLVAQKVNVIRIPLHIARKTWNDMKEKYEGQTLRMILKGHVEVETASKHFQFPFEVHKNTVIRKRPFEIKLNKFRIRKWRFRERVYHVILTLKSLLPHKIENLRIEGDIQLTKAIKARVLNKNITLKPNASIDLEIEVKRKRIGLIRRIIDKIRDIKTAKTNLKIEGTSEEGTVFSSHSNEEQPITVVEENE</sequence>
<evidence type="ECO:0000256" key="2">
    <source>
        <dbReference type="SAM" id="Phobius"/>
    </source>
</evidence>
<dbReference type="EMBL" id="AP019860">
    <property type="protein sequence ID" value="BBM84383.1"/>
    <property type="molecule type" value="Genomic_DNA"/>
</dbReference>
<dbReference type="RefSeq" id="WP_151968542.1">
    <property type="nucleotide sequence ID" value="NZ_AP019860.1"/>
</dbReference>
<keyword evidence="2" id="KW-0812">Transmembrane</keyword>
<evidence type="ECO:0000313" key="3">
    <source>
        <dbReference type="EMBL" id="BBM84383.1"/>
    </source>
</evidence>
<evidence type="ECO:0000256" key="1">
    <source>
        <dbReference type="SAM" id="MobiDB-lite"/>
    </source>
</evidence>
<dbReference type="Gene3D" id="2.60.40.1820">
    <property type="match status" value="2"/>
</dbReference>
<dbReference type="Proteomes" id="UP000326354">
    <property type="component" value="Chromosome"/>
</dbReference>
<keyword evidence="4" id="KW-1185">Reference proteome</keyword>
<keyword evidence="2" id="KW-1133">Transmembrane helix</keyword>
<keyword evidence="2" id="KW-0472">Membrane</keyword>
<protein>
    <submittedName>
        <fullName evidence="3">Uncharacterized protein</fullName>
    </submittedName>
</protein>
<dbReference type="KEGG" id="uam:UABAM_02742"/>
<proteinExistence type="predicted"/>
<dbReference type="SUPFAM" id="SSF117070">
    <property type="entry name" value="LEA14-like"/>
    <property type="match status" value="2"/>
</dbReference>
<organism evidence="3 4">
    <name type="scientific">Uabimicrobium amorphum</name>
    <dbReference type="NCBI Taxonomy" id="2596890"/>
    <lineage>
        <taxon>Bacteria</taxon>
        <taxon>Pseudomonadati</taxon>
        <taxon>Planctomycetota</taxon>
        <taxon>Candidatus Uabimicrobiia</taxon>
        <taxon>Candidatus Uabimicrobiales</taxon>
        <taxon>Candidatus Uabimicrobiaceae</taxon>
        <taxon>Candidatus Uabimicrobium</taxon>
    </lineage>
</organism>
<accession>A0A5S9IM19</accession>
<evidence type="ECO:0000313" key="4">
    <source>
        <dbReference type="Proteomes" id="UP000326354"/>
    </source>
</evidence>
<name>A0A5S9IM19_UABAM</name>
<dbReference type="AlphaFoldDB" id="A0A5S9IM19"/>
<feature type="transmembrane region" description="Helical" evidence="2">
    <location>
        <begin position="7"/>
        <end position="24"/>
    </location>
</feature>
<gene>
    <name evidence="3" type="ORF">UABAM_02742</name>
</gene>